<feature type="domain" description="HTH cro/C1-type" evidence="2">
    <location>
        <begin position="7"/>
        <end position="61"/>
    </location>
</feature>
<evidence type="ECO:0000259" key="2">
    <source>
        <dbReference type="PROSITE" id="PS50943"/>
    </source>
</evidence>
<dbReference type="CDD" id="cd00093">
    <property type="entry name" value="HTH_XRE"/>
    <property type="match status" value="1"/>
</dbReference>
<evidence type="ECO:0000313" key="4">
    <source>
        <dbReference type="Proteomes" id="UP000298484"/>
    </source>
</evidence>
<proteinExistence type="predicted"/>
<sequence>MTKNVNLYVARRERDMHQKEIAKMIGMHPQTYHEKERGKKDFTISEAKMLAQIFDCTLNDLFMEDKLKELS</sequence>
<organism evidence="3 4">
    <name type="scientific">Lentibacillus salicampi</name>
    <dbReference type="NCBI Taxonomy" id="175306"/>
    <lineage>
        <taxon>Bacteria</taxon>
        <taxon>Bacillati</taxon>
        <taxon>Bacillota</taxon>
        <taxon>Bacilli</taxon>
        <taxon>Bacillales</taxon>
        <taxon>Bacillaceae</taxon>
        <taxon>Lentibacillus</taxon>
    </lineage>
</organism>
<evidence type="ECO:0000313" key="3">
    <source>
        <dbReference type="EMBL" id="TFJ92173.1"/>
    </source>
</evidence>
<dbReference type="RefSeq" id="WP_135110780.1">
    <property type="nucleotide sequence ID" value="NZ_SRHY01000028.1"/>
</dbReference>
<name>A0A4Y9A8R2_9BACI</name>
<dbReference type="Proteomes" id="UP000298484">
    <property type="component" value="Unassembled WGS sequence"/>
</dbReference>
<dbReference type="SMART" id="SM00530">
    <property type="entry name" value="HTH_XRE"/>
    <property type="match status" value="1"/>
</dbReference>
<accession>A0A4Y9A8R2</accession>
<dbReference type="SUPFAM" id="SSF47413">
    <property type="entry name" value="lambda repressor-like DNA-binding domains"/>
    <property type="match status" value="1"/>
</dbReference>
<dbReference type="OrthoDB" id="1757480at2"/>
<dbReference type="InterPro" id="IPR010982">
    <property type="entry name" value="Lambda_DNA-bd_dom_sf"/>
</dbReference>
<dbReference type="InterPro" id="IPR001387">
    <property type="entry name" value="Cro/C1-type_HTH"/>
</dbReference>
<dbReference type="PANTHER" id="PTHR46558">
    <property type="entry name" value="TRACRIPTIONAL REGULATORY PROTEIN-RELATED-RELATED"/>
    <property type="match status" value="1"/>
</dbReference>
<dbReference type="GO" id="GO:0003677">
    <property type="term" value="F:DNA binding"/>
    <property type="evidence" value="ECO:0007669"/>
    <property type="project" value="UniProtKB-KW"/>
</dbReference>
<gene>
    <name evidence="3" type="ORF">E4U82_13930</name>
</gene>
<protein>
    <submittedName>
        <fullName evidence="3">XRE family transcriptional regulator</fullName>
    </submittedName>
</protein>
<dbReference type="PROSITE" id="PS50943">
    <property type="entry name" value="HTH_CROC1"/>
    <property type="match status" value="1"/>
</dbReference>
<dbReference type="Pfam" id="PF01381">
    <property type="entry name" value="HTH_3"/>
    <property type="match status" value="1"/>
</dbReference>
<dbReference type="EMBL" id="SRHY01000028">
    <property type="protein sequence ID" value="TFJ92173.1"/>
    <property type="molecule type" value="Genomic_DNA"/>
</dbReference>
<dbReference type="AlphaFoldDB" id="A0A4Y9A8R2"/>
<dbReference type="Gene3D" id="1.10.260.40">
    <property type="entry name" value="lambda repressor-like DNA-binding domains"/>
    <property type="match status" value="1"/>
</dbReference>
<reference evidence="3 4" key="1">
    <citation type="submission" date="2019-03" db="EMBL/GenBank/DDBJ databases">
        <title>Genome sequence of Lentibacillus salicampi ATCC BAA-719.</title>
        <authorList>
            <person name="Maclea K.S."/>
            <person name="Simoes Junior M."/>
        </authorList>
    </citation>
    <scope>NUCLEOTIDE SEQUENCE [LARGE SCALE GENOMIC DNA]</scope>
    <source>
        <strain evidence="3 4">ATCC BAA-719</strain>
    </source>
</reference>
<keyword evidence="1" id="KW-0238">DNA-binding</keyword>
<keyword evidence="4" id="KW-1185">Reference proteome</keyword>
<comment type="caution">
    <text evidence="3">The sequence shown here is derived from an EMBL/GenBank/DDBJ whole genome shotgun (WGS) entry which is preliminary data.</text>
</comment>
<evidence type="ECO:0000256" key="1">
    <source>
        <dbReference type="ARBA" id="ARBA00023125"/>
    </source>
</evidence>
<dbReference type="PANTHER" id="PTHR46558:SF4">
    <property type="entry name" value="DNA-BIDING PHAGE PROTEIN"/>
    <property type="match status" value="1"/>
</dbReference>